<dbReference type="AlphaFoldDB" id="A0A9Q0JTH8"/>
<organism evidence="1 2">
    <name type="scientific">Protea cynaroides</name>
    <dbReference type="NCBI Taxonomy" id="273540"/>
    <lineage>
        <taxon>Eukaryota</taxon>
        <taxon>Viridiplantae</taxon>
        <taxon>Streptophyta</taxon>
        <taxon>Embryophyta</taxon>
        <taxon>Tracheophyta</taxon>
        <taxon>Spermatophyta</taxon>
        <taxon>Magnoliopsida</taxon>
        <taxon>Proteales</taxon>
        <taxon>Proteaceae</taxon>
        <taxon>Protea</taxon>
    </lineage>
</organism>
<name>A0A9Q0JTH8_9MAGN</name>
<gene>
    <name evidence="1" type="ORF">NE237_027983</name>
</gene>
<comment type="caution">
    <text evidence="1">The sequence shown here is derived from an EMBL/GenBank/DDBJ whole genome shotgun (WGS) entry which is preliminary data.</text>
</comment>
<reference evidence="1" key="1">
    <citation type="journal article" date="2023" name="Plant J.">
        <title>The genome of the king protea, Protea cynaroides.</title>
        <authorList>
            <person name="Chang J."/>
            <person name="Duong T.A."/>
            <person name="Schoeman C."/>
            <person name="Ma X."/>
            <person name="Roodt D."/>
            <person name="Barker N."/>
            <person name="Li Z."/>
            <person name="Van de Peer Y."/>
            <person name="Mizrachi E."/>
        </authorList>
    </citation>
    <scope>NUCLEOTIDE SEQUENCE</scope>
    <source>
        <tissue evidence="1">Young leaves</tissue>
    </source>
</reference>
<keyword evidence="2" id="KW-1185">Reference proteome</keyword>
<dbReference type="Proteomes" id="UP001141806">
    <property type="component" value="Unassembled WGS sequence"/>
</dbReference>
<accession>A0A9Q0JTH8</accession>
<dbReference type="EMBL" id="JAMYWD010000012">
    <property type="protein sequence ID" value="KAJ4951151.1"/>
    <property type="molecule type" value="Genomic_DNA"/>
</dbReference>
<protein>
    <submittedName>
        <fullName evidence="1">Uncharacterized protein</fullName>
    </submittedName>
</protein>
<proteinExistence type="predicted"/>
<evidence type="ECO:0000313" key="1">
    <source>
        <dbReference type="EMBL" id="KAJ4951151.1"/>
    </source>
</evidence>
<evidence type="ECO:0000313" key="2">
    <source>
        <dbReference type="Proteomes" id="UP001141806"/>
    </source>
</evidence>
<sequence>MNAVSEHNLLDATGMIEPDTVKFLHLIALYSGARTLDIAEITVLAPSCGDQGRIGDPYPVALRLANLHVTSYVNMAEQAAEALDPVTVAKLHCALLLVSFWRQVLNWEITPQK</sequence>